<sequence>MGKSEFSATGVGIMRRLRSLTRAGQVRVADGRLALLTSCGRVIDSAPAREVRVERPWFGSDDQAVIAFNDTRYRLRLGGPAAAASAPHVSPVRRLREAVGQARGVG</sequence>
<dbReference type="Proteomes" id="UP000292095">
    <property type="component" value="Unassembled WGS sequence"/>
</dbReference>
<dbReference type="AlphaFoldDB" id="A0A2A2UDI0"/>
<dbReference type="Proteomes" id="UP001051844">
    <property type="component" value="Unassembled WGS sequence"/>
</dbReference>
<reference evidence="1" key="2">
    <citation type="submission" date="2022-09" db="EMBL/GenBank/DDBJ databases">
        <title>Whole genome shotgun sequence of Streptomyces albidoflavus NBRC 12854.</title>
        <authorList>
            <person name="Komaki H."/>
            <person name="Tamura T."/>
        </authorList>
    </citation>
    <scope>NUCLEOTIDE SEQUENCE</scope>
    <source>
        <strain evidence="1">NBRC 12854</strain>
    </source>
</reference>
<evidence type="ECO:0000313" key="1">
    <source>
        <dbReference type="EMBL" id="GHI44134.1"/>
    </source>
</evidence>
<reference evidence="4 5" key="1">
    <citation type="submission" date="2017-12" db="EMBL/GenBank/DDBJ databases">
        <title>Population genomics insights into the ecological differentiation and adaptive evolution in streptomycetes.</title>
        <authorList>
            <person name="Li Y."/>
            <person name="Huang Y."/>
        </authorList>
    </citation>
    <scope>NUCLEOTIDE SEQUENCE [LARGE SCALE GENOMIC DNA]</scope>
    <source>
        <strain evidence="3 4">FXJ.2339</strain>
        <strain evidence="2 5">NBRC 100770</strain>
    </source>
</reference>
<dbReference type="Proteomes" id="UP000292693">
    <property type="component" value="Unassembled WGS sequence"/>
</dbReference>
<evidence type="ECO:0000313" key="3">
    <source>
        <dbReference type="EMBL" id="RZE46554.1"/>
    </source>
</evidence>
<accession>A0A0X3XCZ3</accession>
<dbReference type="EMBL" id="BNDZ01000003">
    <property type="protein sequence ID" value="GHI44134.1"/>
    <property type="molecule type" value="Genomic_DNA"/>
</dbReference>
<dbReference type="EMBL" id="PKLK01000001">
    <property type="protein sequence ID" value="RZE46554.1"/>
    <property type="molecule type" value="Genomic_DNA"/>
</dbReference>
<proteinExistence type="predicted"/>
<evidence type="ECO:0000313" key="4">
    <source>
        <dbReference type="Proteomes" id="UP000292095"/>
    </source>
</evidence>
<evidence type="ECO:0000313" key="5">
    <source>
        <dbReference type="Proteomes" id="UP000292693"/>
    </source>
</evidence>
<dbReference type="KEGG" id="salb:XNR_0071"/>
<dbReference type="RefSeq" id="WP_003952279.1">
    <property type="nucleotide sequence ID" value="NC_020990.1"/>
</dbReference>
<protein>
    <submittedName>
        <fullName evidence="2">Uncharacterized protein</fullName>
    </submittedName>
</protein>
<evidence type="ECO:0000313" key="2">
    <source>
        <dbReference type="EMBL" id="RZE30488.1"/>
    </source>
</evidence>
<accession>A0A2A2UDI0</accession>
<dbReference type="GeneID" id="300112924"/>
<gene>
    <name evidence="3" type="ORF">C0Q91_01320</name>
    <name evidence="2" type="ORF">C0Q92_01290</name>
    <name evidence="1" type="ORF">ScoT_03080</name>
</gene>
<organism evidence="2 5">
    <name type="scientific">Streptomyces albidoflavus</name>
    <dbReference type="NCBI Taxonomy" id="1886"/>
    <lineage>
        <taxon>Bacteria</taxon>
        <taxon>Bacillati</taxon>
        <taxon>Actinomycetota</taxon>
        <taxon>Actinomycetes</taxon>
        <taxon>Kitasatosporales</taxon>
        <taxon>Streptomycetaceae</taxon>
        <taxon>Streptomyces</taxon>
        <taxon>Streptomyces albidoflavus group</taxon>
    </lineage>
</organism>
<accession>D6B249</accession>
<accession>A0A140G4E5</accession>
<name>A0A2A2UDI0_9ACTN</name>
<comment type="caution">
    <text evidence="2">The sequence shown here is derived from an EMBL/GenBank/DDBJ whole genome shotgun (WGS) entry which is preliminary data.</text>
</comment>
<dbReference type="EMBL" id="PKLL01000001">
    <property type="protein sequence ID" value="RZE30488.1"/>
    <property type="molecule type" value="Genomic_DNA"/>
</dbReference>